<gene>
    <name evidence="2" type="ORF">BXY75_1878</name>
</gene>
<protein>
    <submittedName>
        <fullName evidence="2">LVIVD repeat-containing protein</fullName>
    </submittedName>
</protein>
<reference evidence="2 3" key="1">
    <citation type="submission" date="2018-10" db="EMBL/GenBank/DDBJ databases">
        <title>Genomic Encyclopedia of Archaeal and Bacterial Type Strains, Phase II (KMG-II): from individual species to whole genera.</title>
        <authorList>
            <person name="Goeker M."/>
        </authorList>
    </citation>
    <scope>NUCLEOTIDE SEQUENCE [LARGE SCALE GENOMIC DNA]</scope>
    <source>
        <strain evidence="2 3">DSM 23424</strain>
    </source>
</reference>
<dbReference type="OrthoDB" id="9815940at2"/>
<dbReference type="Pfam" id="PF08309">
    <property type="entry name" value="LVIVD"/>
    <property type="match status" value="4"/>
</dbReference>
<evidence type="ECO:0000256" key="1">
    <source>
        <dbReference type="SAM" id="SignalP"/>
    </source>
</evidence>
<dbReference type="RefSeq" id="WP_121907457.1">
    <property type="nucleotide sequence ID" value="NZ_REFC01000013.1"/>
</dbReference>
<dbReference type="PROSITE" id="PS51257">
    <property type="entry name" value="PROKAR_LIPOPROTEIN"/>
    <property type="match status" value="1"/>
</dbReference>
<comment type="caution">
    <text evidence="2">The sequence shown here is derived from an EMBL/GenBank/DDBJ whole genome shotgun (WGS) entry which is preliminary data.</text>
</comment>
<name>A0A3L9YK64_9FLAO</name>
<dbReference type="InterPro" id="IPR013211">
    <property type="entry name" value="LVIVD"/>
</dbReference>
<evidence type="ECO:0000313" key="2">
    <source>
        <dbReference type="EMBL" id="RMA58505.1"/>
    </source>
</evidence>
<evidence type="ECO:0000313" key="3">
    <source>
        <dbReference type="Proteomes" id="UP000271339"/>
    </source>
</evidence>
<keyword evidence="3" id="KW-1185">Reference proteome</keyword>
<organism evidence="2 3">
    <name type="scientific">Ulvibacter antarcticus</name>
    <dbReference type="NCBI Taxonomy" id="442714"/>
    <lineage>
        <taxon>Bacteria</taxon>
        <taxon>Pseudomonadati</taxon>
        <taxon>Bacteroidota</taxon>
        <taxon>Flavobacteriia</taxon>
        <taxon>Flavobacteriales</taxon>
        <taxon>Flavobacteriaceae</taxon>
        <taxon>Ulvibacter</taxon>
    </lineage>
</organism>
<feature type="signal peptide" evidence="1">
    <location>
        <begin position="1"/>
        <end position="21"/>
    </location>
</feature>
<proteinExistence type="predicted"/>
<dbReference type="Proteomes" id="UP000271339">
    <property type="component" value="Unassembled WGS sequence"/>
</dbReference>
<keyword evidence="1" id="KW-0732">Signal</keyword>
<accession>A0A3L9YK64</accession>
<feature type="chain" id="PRO_5018011254" evidence="1">
    <location>
        <begin position="22"/>
        <end position="388"/>
    </location>
</feature>
<dbReference type="EMBL" id="REFC01000013">
    <property type="protein sequence ID" value="RMA58505.1"/>
    <property type="molecule type" value="Genomic_DNA"/>
</dbReference>
<dbReference type="AlphaFoldDB" id="A0A3L9YK64"/>
<sequence length="388" mass="42702">MKSSSLYILCFFLLLQSCSNNDNGSADDNPDPENIEFTTLWENATTPQLPQAMIYDVANRPYFYVVMKSGGVAIYSADNPVPITSVSTANFDNLHAMNITQQGNYLFVSLGDFFGGNAKAGMAIIDVSNPETPQITDYWSTSTEVKGSAVVKVEGDFAYLGAMNQGVFILDVSNKSAITEISQYIPDVDFPMPNPTSIQEPNARGMAIVNELLYLCYDAGGLRIIDVSDKVNPIEIGRYINEGINKQQAFNNIIINCSVAYITTDFCGVEIVDISDPTHPIQLDWVNPWACETNANTWFNSDGHTNQIAYDAASQLIFLSSGGSEMVVMDVANPANAFLVSTYGDRHNNQGAWGIELHNDKIYLLYITAIVPFPSNFAGIRCIQWEEM</sequence>
<dbReference type="SUPFAM" id="SSF101908">
    <property type="entry name" value="Putative isomerase YbhE"/>
    <property type="match status" value="1"/>
</dbReference>